<organism evidence="6 7">
    <name type="scientific">Capsicum annuum</name>
    <name type="common">Capsicum pepper</name>
    <dbReference type="NCBI Taxonomy" id="4072"/>
    <lineage>
        <taxon>Eukaryota</taxon>
        <taxon>Viridiplantae</taxon>
        <taxon>Streptophyta</taxon>
        <taxon>Embryophyta</taxon>
        <taxon>Tracheophyta</taxon>
        <taxon>Spermatophyta</taxon>
        <taxon>Magnoliopsida</taxon>
        <taxon>eudicotyledons</taxon>
        <taxon>Gunneridae</taxon>
        <taxon>Pentapetalae</taxon>
        <taxon>asterids</taxon>
        <taxon>lamiids</taxon>
        <taxon>Solanales</taxon>
        <taxon>Solanaceae</taxon>
        <taxon>Solanoideae</taxon>
        <taxon>Capsiceae</taxon>
        <taxon>Capsicum</taxon>
    </lineage>
</organism>
<sequence>MARRYWNTNLEEMIEAGVHFGHGTRKWNPKTAPYISAKRLASIGPGVGQGTVAGQAVEVIVRHPEEKGKI</sequence>
<keyword evidence="5" id="KW-0687">Ribonucleoprotein</keyword>
<comment type="subcellular location">
    <subcellularLocation>
        <location evidence="1">Mitochondrion membrane</location>
    </subcellularLocation>
</comment>
<evidence type="ECO:0000256" key="4">
    <source>
        <dbReference type="ARBA" id="ARBA00022980"/>
    </source>
</evidence>
<keyword evidence="7" id="KW-1185">Reference proteome</keyword>
<dbReference type="EMBL" id="AYRZ02000001">
    <property type="protein sequence ID" value="PHT94551.1"/>
    <property type="molecule type" value="Genomic_DNA"/>
</dbReference>
<evidence type="ECO:0000313" key="7">
    <source>
        <dbReference type="Proteomes" id="UP000222542"/>
    </source>
</evidence>
<evidence type="ECO:0000256" key="3">
    <source>
        <dbReference type="ARBA" id="ARBA00006704"/>
    </source>
</evidence>
<keyword evidence="4" id="KW-0689">Ribosomal protein</keyword>
<dbReference type="InterPro" id="IPR018130">
    <property type="entry name" value="Ribosomal_uS2_CS"/>
</dbReference>
<dbReference type="Gramene" id="PHT94551">
    <property type="protein sequence ID" value="PHT94551"/>
    <property type="gene ID" value="T459_02433"/>
</dbReference>
<comment type="caution">
    <text evidence="6">The sequence shown here is derived from an EMBL/GenBank/DDBJ whole genome shotgun (WGS) entry which is preliminary data.</text>
</comment>
<dbReference type="GO" id="GO:0006412">
    <property type="term" value="P:translation"/>
    <property type="evidence" value="ECO:0007669"/>
    <property type="project" value="InterPro"/>
</dbReference>
<evidence type="ECO:0000256" key="5">
    <source>
        <dbReference type="ARBA" id="ARBA00023274"/>
    </source>
</evidence>
<dbReference type="PROSITE" id="PS00962">
    <property type="entry name" value="RIBOSOMAL_S2_1"/>
    <property type="match status" value="1"/>
</dbReference>
<evidence type="ECO:0000256" key="2">
    <source>
        <dbReference type="ARBA" id="ARBA00006242"/>
    </source>
</evidence>
<dbReference type="Pfam" id="PF00318">
    <property type="entry name" value="Ribosomal_S2"/>
    <property type="match status" value="1"/>
</dbReference>
<dbReference type="InterPro" id="IPR038662">
    <property type="entry name" value="ATP_synth_F0_csu_sf"/>
</dbReference>
<accession>A0A2G3AJX4</accession>
<dbReference type="SUPFAM" id="SSF52313">
    <property type="entry name" value="Ribosomal protein S2"/>
    <property type="match status" value="1"/>
</dbReference>
<dbReference type="GO" id="GO:0005840">
    <property type="term" value="C:ribosome"/>
    <property type="evidence" value="ECO:0007669"/>
    <property type="project" value="UniProtKB-KW"/>
</dbReference>
<dbReference type="InterPro" id="IPR023591">
    <property type="entry name" value="Ribosomal_uS2_flav_dom_sf"/>
</dbReference>
<dbReference type="GO" id="GO:0003735">
    <property type="term" value="F:structural constituent of ribosome"/>
    <property type="evidence" value="ECO:0007669"/>
    <property type="project" value="InterPro"/>
</dbReference>
<dbReference type="Gene3D" id="1.20.20.10">
    <property type="entry name" value="F1F0 ATP synthase subunit C"/>
    <property type="match status" value="1"/>
</dbReference>
<dbReference type="GO" id="GO:1990904">
    <property type="term" value="C:ribonucleoprotein complex"/>
    <property type="evidence" value="ECO:0007669"/>
    <property type="project" value="UniProtKB-KW"/>
</dbReference>
<name>A0A2G3AJX4_CAPAN</name>
<dbReference type="Gene3D" id="3.40.50.10490">
    <property type="entry name" value="Glucose-6-phosphate isomerase like protein, domain 1"/>
    <property type="match status" value="1"/>
</dbReference>
<protein>
    <recommendedName>
        <fullName evidence="8">30S ribosomal protein S2, chloroplastic</fullName>
    </recommendedName>
</protein>
<dbReference type="InterPro" id="IPR001865">
    <property type="entry name" value="Ribosomal_uS2"/>
</dbReference>
<proteinExistence type="inferred from homology"/>
<comment type="similarity">
    <text evidence="2">Belongs to the universal ribosomal protein uS2 family.</text>
</comment>
<evidence type="ECO:0000256" key="1">
    <source>
        <dbReference type="ARBA" id="ARBA00004325"/>
    </source>
</evidence>
<dbReference type="AlphaFoldDB" id="A0A2G3AJX4"/>
<reference evidence="6 7" key="1">
    <citation type="journal article" date="2014" name="Nat. Genet.">
        <title>Genome sequence of the hot pepper provides insights into the evolution of pungency in Capsicum species.</title>
        <authorList>
            <person name="Kim S."/>
            <person name="Park M."/>
            <person name="Yeom S.I."/>
            <person name="Kim Y.M."/>
            <person name="Lee J.M."/>
            <person name="Lee H.A."/>
            <person name="Seo E."/>
            <person name="Choi J."/>
            <person name="Cheong K."/>
            <person name="Kim K.T."/>
            <person name="Jung K."/>
            <person name="Lee G.W."/>
            <person name="Oh S.K."/>
            <person name="Bae C."/>
            <person name="Kim S.B."/>
            <person name="Lee H.Y."/>
            <person name="Kim S.Y."/>
            <person name="Kim M.S."/>
            <person name="Kang B.C."/>
            <person name="Jo Y.D."/>
            <person name="Yang H.B."/>
            <person name="Jeong H.J."/>
            <person name="Kang W.H."/>
            <person name="Kwon J.K."/>
            <person name="Shin C."/>
            <person name="Lim J.Y."/>
            <person name="Park J.H."/>
            <person name="Huh J.H."/>
            <person name="Kim J.S."/>
            <person name="Kim B.D."/>
            <person name="Cohen O."/>
            <person name="Paran I."/>
            <person name="Suh M.C."/>
            <person name="Lee S.B."/>
            <person name="Kim Y.K."/>
            <person name="Shin Y."/>
            <person name="Noh S.J."/>
            <person name="Park J."/>
            <person name="Seo Y.S."/>
            <person name="Kwon S.Y."/>
            <person name="Kim H.A."/>
            <person name="Park J.M."/>
            <person name="Kim H.J."/>
            <person name="Choi S.B."/>
            <person name="Bosland P.W."/>
            <person name="Reeves G."/>
            <person name="Jo S.H."/>
            <person name="Lee B.W."/>
            <person name="Cho H.T."/>
            <person name="Choi H.S."/>
            <person name="Lee M.S."/>
            <person name="Yu Y."/>
            <person name="Do Choi Y."/>
            <person name="Park B.S."/>
            <person name="van Deynze A."/>
            <person name="Ashrafi H."/>
            <person name="Hill T."/>
            <person name="Kim W.T."/>
            <person name="Pai H.S."/>
            <person name="Ahn H.K."/>
            <person name="Yeam I."/>
            <person name="Giovannoni J.J."/>
            <person name="Rose J.K."/>
            <person name="Sorensen I."/>
            <person name="Lee S.J."/>
            <person name="Kim R.W."/>
            <person name="Choi I.Y."/>
            <person name="Choi B.S."/>
            <person name="Lim J.S."/>
            <person name="Lee Y.H."/>
            <person name="Choi D."/>
        </authorList>
    </citation>
    <scope>NUCLEOTIDE SEQUENCE [LARGE SCALE GENOMIC DNA]</scope>
    <source>
        <strain evidence="7">cv. CM334</strain>
    </source>
</reference>
<evidence type="ECO:0008006" key="8">
    <source>
        <dbReference type="Google" id="ProtNLM"/>
    </source>
</evidence>
<gene>
    <name evidence="6" type="ORF">T459_02433</name>
</gene>
<reference evidence="6 7" key="2">
    <citation type="journal article" date="2017" name="Genome Biol.">
        <title>New reference genome sequences of hot pepper reveal the massive evolution of plant disease-resistance genes by retroduplication.</title>
        <authorList>
            <person name="Kim S."/>
            <person name="Park J."/>
            <person name="Yeom S.I."/>
            <person name="Kim Y.M."/>
            <person name="Seo E."/>
            <person name="Kim K.T."/>
            <person name="Kim M.S."/>
            <person name="Lee J.M."/>
            <person name="Cheong K."/>
            <person name="Shin H.S."/>
            <person name="Kim S.B."/>
            <person name="Han K."/>
            <person name="Lee J."/>
            <person name="Park M."/>
            <person name="Lee H.A."/>
            <person name="Lee H.Y."/>
            <person name="Lee Y."/>
            <person name="Oh S."/>
            <person name="Lee J.H."/>
            <person name="Choi E."/>
            <person name="Choi E."/>
            <person name="Lee S.E."/>
            <person name="Jeon J."/>
            <person name="Kim H."/>
            <person name="Choi G."/>
            <person name="Song H."/>
            <person name="Lee J."/>
            <person name="Lee S.C."/>
            <person name="Kwon J.K."/>
            <person name="Lee H.Y."/>
            <person name="Koo N."/>
            <person name="Hong Y."/>
            <person name="Kim R.W."/>
            <person name="Kang W.H."/>
            <person name="Huh J.H."/>
            <person name="Kang B.C."/>
            <person name="Yang T.J."/>
            <person name="Lee Y.H."/>
            <person name="Bennetzen J.L."/>
            <person name="Choi D."/>
        </authorList>
    </citation>
    <scope>NUCLEOTIDE SEQUENCE [LARGE SCALE GENOMIC DNA]</scope>
    <source>
        <strain evidence="7">cv. CM334</strain>
    </source>
</reference>
<dbReference type="STRING" id="4072.A0A2G3AJX4"/>
<comment type="similarity">
    <text evidence="3">Belongs to the ATPase C chain family.</text>
</comment>
<dbReference type="Proteomes" id="UP000222542">
    <property type="component" value="Unassembled WGS sequence"/>
</dbReference>
<evidence type="ECO:0000313" key="6">
    <source>
        <dbReference type="EMBL" id="PHT94551.1"/>
    </source>
</evidence>
<dbReference type="GO" id="GO:0031966">
    <property type="term" value="C:mitochondrial membrane"/>
    <property type="evidence" value="ECO:0007669"/>
    <property type="project" value="UniProtKB-SubCell"/>
</dbReference>